<dbReference type="Proteomes" id="UP000001601">
    <property type="component" value="Unassembled WGS sequence"/>
</dbReference>
<sequence length="31" mass="3510">MDILQFLSGTGIYLIFAIALIVVVLVRKFKK</sequence>
<protein>
    <submittedName>
        <fullName evidence="2">Uncharacterized protein</fullName>
    </submittedName>
</protein>
<comment type="caution">
    <text evidence="2">The sequence shown here is derived from an EMBL/GenBank/DDBJ whole genome shotgun (WGS) entry which is preliminary data.</text>
</comment>
<keyword evidence="1" id="KW-0472">Membrane</keyword>
<evidence type="ECO:0000256" key="1">
    <source>
        <dbReference type="SAM" id="Phobius"/>
    </source>
</evidence>
<dbReference type="HOGENOM" id="CLU_218384_0_0_10"/>
<organism evidence="2 3">
    <name type="scientific">Leeuwenhoekiella blandensis (strain CECT 7118 / CCUG 51940 / KCTC 22103 / MED217)</name>
    <name type="common">Flavobacterium sp. (strain MED217)</name>
    <dbReference type="NCBI Taxonomy" id="398720"/>
    <lineage>
        <taxon>Bacteria</taxon>
        <taxon>Pseudomonadati</taxon>
        <taxon>Bacteroidota</taxon>
        <taxon>Flavobacteriia</taxon>
        <taxon>Flavobacteriales</taxon>
        <taxon>Flavobacteriaceae</taxon>
        <taxon>Leeuwenhoekiella</taxon>
    </lineage>
</organism>
<name>A3XRB6_LEEBM</name>
<gene>
    <name evidence="2" type="ORF">MED217_18731</name>
</gene>
<keyword evidence="1" id="KW-0812">Transmembrane</keyword>
<feature type="transmembrane region" description="Helical" evidence="1">
    <location>
        <begin position="6"/>
        <end position="26"/>
    </location>
</feature>
<reference evidence="2 3" key="1">
    <citation type="journal article" date="2007" name="Nature">
        <title>Light stimulates growth of proteorhodopsin-containing marine Flavobacteria.</title>
        <authorList>
            <person name="Gomez-Consarnau L."/>
            <person name="Gonzalez J.M."/>
            <person name="Coll-Llado M."/>
            <person name="Gourdon P."/>
            <person name="Pascher T."/>
            <person name="Neutze R."/>
            <person name="Pedros-Alio C."/>
            <person name="Pinhassi J."/>
        </authorList>
    </citation>
    <scope>NUCLEOTIDE SEQUENCE [LARGE SCALE GENOMIC DNA]</scope>
    <source>
        <strain evidence="2 3">MED217</strain>
    </source>
</reference>
<accession>A3XRB6</accession>
<keyword evidence="3" id="KW-1185">Reference proteome</keyword>
<dbReference type="EMBL" id="AANC01000012">
    <property type="protein sequence ID" value="EAQ47910.1"/>
    <property type="molecule type" value="Genomic_DNA"/>
</dbReference>
<evidence type="ECO:0000313" key="2">
    <source>
        <dbReference type="EMBL" id="EAQ47910.1"/>
    </source>
</evidence>
<proteinExistence type="predicted"/>
<dbReference type="AlphaFoldDB" id="A3XRB6"/>
<keyword evidence="1" id="KW-1133">Transmembrane helix</keyword>
<dbReference type="STRING" id="398720.MED217_18731"/>
<evidence type="ECO:0000313" key="3">
    <source>
        <dbReference type="Proteomes" id="UP000001601"/>
    </source>
</evidence>